<keyword evidence="3 5" id="KW-0687">Ribonucleoprotein</keyword>
<proteinExistence type="inferred from homology"/>
<evidence type="ECO:0000313" key="6">
    <source>
        <dbReference type="EMBL" id="KLU07735.1"/>
    </source>
</evidence>
<dbReference type="InterPro" id="IPR050063">
    <property type="entry name" value="Ribosomal_protein_uL29"/>
</dbReference>
<dbReference type="OrthoDB" id="9815192at2"/>
<dbReference type="PANTHER" id="PTHR10916:SF0">
    <property type="entry name" value="LARGE RIBOSOMAL SUBUNIT PROTEIN UL29C"/>
    <property type="match status" value="1"/>
</dbReference>
<dbReference type="PATRIC" id="fig|595434.4.peg.239"/>
<dbReference type="HAMAP" id="MF_00374">
    <property type="entry name" value="Ribosomal_uL29"/>
    <property type="match status" value="1"/>
</dbReference>
<dbReference type="STRING" id="595434.RISK_000252"/>
<dbReference type="Gene3D" id="1.10.287.310">
    <property type="match status" value="1"/>
</dbReference>
<dbReference type="Proteomes" id="UP000036367">
    <property type="component" value="Unassembled WGS sequence"/>
</dbReference>
<dbReference type="InterPro" id="IPR001854">
    <property type="entry name" value="Ribosomal_uL29"/>
</dbReference>
<evidence type="ECO:0000256" key="1">
    <source>
        <dbReference type="ARBA" id="ARBA00009254"/>
    </source>
</evidence>
<sequence length="68" mass="7878">MTKLTELREMSDEQLDATATEAAETLFRLRFQSQSERLNTPSEIKKNRKTIARVKTIQTERQLAQPQA</sequence>
<dbReference type="InterPro" id="IPR036049">
    <property type="entry name" value="Ribosomal_uL29_sf"/>
</dbReference>
<dbReference type="GO" id="GO:0006412">
    <property type="term" value="P:translation"/>
    <property type="evidence" value="ECO:0007669"/>
    <property type="project" value="UniProtKB-UniRule"/>
</dbReference>
<dbReference type="NCBIfam" id="TIGR00012">
    <property type="entry name" value="L29"/>
    <property type="match status" value="1"/>
</dbReference>
<comment type="similarity">
    <text evidence="1 5">Belongs to the universal ribosomal protein uL29 family.</text>
</comment>
<dbReference type="EMBL" id="LECT01000003">
    <property type="protein sequence ID" value="KLU07735.1"/>
    <property type="molecule type" value="Genomic_DNA"/>
</dbReference>
<dbReference type="PANTHER" id="PTHR10916">
    <property type="entry name" value="60S RIBOSOMAL PROTEIN L35/50S RIBOSOMAL PROTEIN L29"/>
    <property type="match status" value="1"/>
</dbReference>
<dbReference type="GO" id="GO:0022625">
    <property type="term" value="C:cytosolic large ribosomal subunit"/>
    <property type="evidence" value="ECO:0007669"/>
    <property type="project" value="TreeGrafter"/>
</dbReference>
<evidence type="ECO:0000256" key="5">
    <source>
        <dbReference type="HAMAP-Rule" id="MF_00374"/>
    </source>
</evidence>
<dbReference type="SUPFAM" id="SSF46561">
    <property type="entry name" value="Ribosomal protein L29 (L29p)"/>
    <property type="match status" value="1"/>
</dbReference>
<dbReference type="RefSeq" id="WP_047812391.1">
    <property type="nucleotide sequence ID" value="NZ_LECT01000003.1"/>
</dbReference>
<evidence type="ECO:0000256" key="2">
    <source>
        <dbReference type="ARBA" id="ARBA00022980"/>
    </source>
</evidence>
<dbReference type="CDD" id="cd00427">
    <property type="entry name" value="Ribosomal_L29_HIP"/>
    <property type="match status" value="1"/>
</dbReference>
<accession>A0A0J1BMN6</accession>
<keyword evidence="2 5" id="KW-0689">Ribosomal protein</keyword>
<protein>
    <recommendedName>
        <fullName evidence="4 5">Large ribosomal subunit protein uL29</fullName>
    </recommendedName>
</protein>
<reference evidence="6" key="1">
    <citation type="submission" date="2015-05" db="EMBL/GenBank/DDBJ databases">
        <title>Permanent draft genome of Rhodopirellula islandicus K833.</title>
        <authorList>
            <person name="Kizina J."/>
            <person name="Richter M."/>
            <person name="Glockner F.O."/>
            <person name="Harder J."/>
        </authorList>
    </citation>
    <scope>NUCLEOTIDE SEQUENCE [LARGE SCALE GENOMIC DNA]</scope>
    <source>
        <strain evidence="6">K833</strain>
    </source>
</reference>
<organism evidence="6 7">
    <name type="scientific">Rhodopirellula islandica</name>
    <dbReference type="NCBI Taxonomy" id="595434"/>
    <lineage>
        <taxon>Bacteria</taxon>
        <taxon>Pseudomonadati</taxon>
        <taxon>Planctomycetota</taxon>
        <taxon>Planctomycetia</taxon>
        <taxon>Pirellulales</taxon>
        <taxon>Pirellulaceae</taxon>
        <taxon>Rhodopirellula</taxon>
    </lineage>
</organism>
<evidence type="ECO:0000313" key="7">
    <source>
        <dbReference type="Proteomes" id="UP000036367"/>
    </source>
</evidence>
<gene>
    <name evidence="5" type="primary">rpmC</name>
    <name evidence="6" type="ORF">RISK_000252</name>
</gene>
<evidence type="ECO:0000256" key="3">
    <source>
        <dbReference type="ARBA" id="ARBA00023274"/>
    </source>
</evidence>
<keyword evidence="7" id="KW-1185">Reference proteome</keyword>
<dbReference type="AlphaFoldDB" id="A0A0J1BMN6"/>
<name>A0A0J1BMN6_RHOIS</name>
<evidence type="ECO:0000256" key="4">
    <source>
        <dbReference type="ARBA" id="ARBA00035204"/>
    </source>
</evidence>
<dbReference type="Pfam" id="PF00831">
    <property type="entry name" value="Ribosomal_L29"/>
    <property type="match status" value="1"/>
</dbReference>
<comment type="caution">
    <text evidence="6">The sequence shown here is derived from an EMBL/GenBank/DDBJ whole genome shotgun (WGS) entry which is preliminary data.</text>
</comment>
<dbReference type="GO" id="GO:0003735">
    <property type="term" value="F:structural constituent of ribosome"/>
    <property type="evidence" value="ECO:0007669"/>
    <property type="project" value="InterPro"/>
</dbReference>